<keyword evidence="1" id="KW-0812">Transmembrane</keyword>
<evidence type="ECO:0000313" key="2">
    <source>
        <dbReference type="EMBL" id="GEN29958.1"/>
    </source>
</evidence>
<accession>A0A511UW30</accession>
<reference evidence="2 3" key="1">
    <citation type="submission" date="2019-07" db="EMBL/GenBank/DDBJ databases">
        <title>Whole genome shotgun sequence of Cerasibacillus quisquiliarum NBRC 102429.</title>
        <authorList>
            <person name="Hosoyama A."/>
            <person name="Uohara A."/>
            <person name="Ohji S."/>
            <person name="Ichikawa N."/>
        </authorList>
    </citation>
    <scope>NUCLEOTIDE SEQUENCE [LARGE SCALE GENOMIC DNA]</scope>
    <source>
        <strain evidence="2 3">NBRC 102429</strain>
    </source>
</reference>
<comment type="caution">
    <text evidence="2">The sequence shown here is derived from an EMBL/GenBank/DDBJ whole genome shotgun (WGS) entry which is preliminary data.</text>
</comment>
<dbReference type="OrthoDB" id="2706618at2"/>
<feature type="transmembrane region" description="Helical" evidence="1">
    <location>
        <begin position="17"/>
        <end position="40"/>
    </location>
</feature>
<evidence type="ECO:0000256" key="1">
    <source>
        <dbReference type="SAM" id="Phobius"/>
    </source>
</evidence>
<sequence>MTDDTPKLIPKISFKGVFIFMIILFTGTLFIPKFFLLLALSMRLSYFLAAGISASIGLIFVLTKIDASTAEKHFFKKRIIISIIVGFVTSALITFVFGRDLIG</sequence>
<proteinExistence type="predicted"/>
<dbReference type="AlphaFoldDB" id="A0A511UW30"/>
<keyword evidence="1" id="KW-0472">Membrane</keyword>
<organism evidence="2 3">
    <name type="scientific">Cerasibacillus quisquiliarum</name>
    <dbReference type="NCBI Taxonomy" id="227865"/>
    <lineage>
        <taxon>Bacteria</taxon>
        <taxon>Bacillati</taxon>
        <taxon>Bacillota</taxon>
        <taxon>Bacilli</taxon>
        <taxon>Bacillales</taxon>
        <taxon>Bacillaceae</taxon>
        <taxon>Cerasibacillus</taxon>
    </lineage>
</organism>
<dbReference type="Proteomes" id="UP000321491">
    <property type="component" value="Unassembled WGS sequence"/>
</dbReference>
<dbReference type="EMBL" id="BJXW01000003">
    <property type="protein sequence ID" value="GEN29958.1"/>
    <property type="molecule type" value="Genomic_DNA"/>
</dbReference>
<keyword evidence="3" id="KW-1185">Reference proteome</keyword>
<feature type="transmembrane region" description="Helical" evidence="1">
    <location>
        <begin position="46"/>
        <end position="67"/>
    </location>
</feature>
<evidence type="ECO:0000313" key="3">
    <source>
        <dbReference type="Proteomes" id="UP000321491"/>
    </source>
</evidence>
<dbReference type="RefSeq" id="WP_146934607.1">
    <property type="nucleotide sequence ID" value="NZ_BJXW01000003.1"/>
</dbReference>
<keyword evidence="1" id="KW-1133">Transmembrane helix</keyword>
<name>A0A511UW30_9BACI</name>
<gene>
    <name evidence="2" type="ORF">CQU01_01960</name>
</gene>
<feature type="transmembrane region" description="Helical" evidence="1">
    <location>
        <begin position="79"/>
        <end position="98"/>
    </location>
</feature>
<protein>
    <submittedName>
        <fullName evidence="2">Uncharacterized protein</fullName>
    </submittedName>
</protein>